<dbReference type="InterPro" id="IPR019621">
    <property type="entry name" value="DUF2491"/>
</dbReference>
<accession>A0A975ARQ0</accession>
<sequence length="225" mass="25243">MSLFDRLLGRKPAAPAMPASFERGAIGHELPLGLRIGGRVSFDRTMYRVAPDAMTAELPDGFQGIPCYGYINLGDGYALHRFYLDDDAFLQVSTCAGEVEAVKAFVFHETVNPPSKQAFQQFVLEHAHLGAPQIQYAGRQWFRSTQSTDEAGRIPAICYDEVLYRHTPPRRDDDLTHYAMLYRRDVPELEREEFLLVTAEDSGPNEFCITYAVGVDLGQADFDVT</sequence>
<reference evidence="1 2" key="1">
    <citation type="submission" date="2021-03" db="EMBL/GenBank/DDBJ databases">
        <title>Lysobacter sp. nov. isolated from soil of gangwondo yeongwol, south Korea.</title>
        <authorList>
            <person name="Kim K.R."/>
            <person name="Kim K.H."/>
            <person name="Jeon C.O."/>
        </authorList>
    </citation>
    <scope>NUCLEOTIDE SEQUENCE [LARGE SCALE GENOMIC DNA]</scope>
    <source>
        <strain evidence="1 2">R19</strain>
    </source>
</reference>
<keyword evidence="2" id="KW-1185">Reference proteome</keyword>
<evidence type="ECO:0000313" key="2">
    <source>
        <dbReference type="Proteomes" id="UP000639274"/>
    </source>
</evidence>
<dbReference type="RefSeq" id="WP_200613359.1">
    <property type="nucleotide sequence ID" value="NZ_CP071518.1"/>
</dbReference>
<protein>
    <submittedName>
        <fullName evidence="1">YjfK family protein</fullName>
    </submittedName>
</protein>
<dbReference type="Proteomes" id="UP000639274">
    <property type="component" value="Chromosome"/>
</dbReference>
<proteinExistence type="predicted"/>
<dbReference type="Pfam" id="PF10679">
    <property type="entry name" value="DUF2491"/>
    <property type="match status" value="1"/>
</dbReference>
<evidence type="ECO:0000313" key="1">
    <source>
        <dbReference type="EMBL" id="QSX78124.1"/>
    </source>
</evidence>
<organism evidence="1 2">
    <name type="scientific">Agrilutibacter solisilvae</name>
    <dbReference type="NCBI Taxonomy" id="2763317"/>
    <lineage>
        <taxon>Bacteria</taxon>
        <taxon>Pseudomonadati</taxon>
        <taxon>Pseudomonadota</taxon>
        <taxon>Gammaproteobacteria</taxon>
        <taxon>Lysobacterales</taxon>
        <taxon>Lysobacteraceae</taxon>
        <taxon>Agrilutibacter</taxon>
    </lineage>
</organism>
<dbReference type="AlphaFoldDB" id="A0A975ARQ0"/>
<dbReference type="EMBL" id="CP071518">
    <property type="protein sequence ID" value="QSX78124.1"/>
    <property type="molecule type" value="Genomic_DNA"/>
</dbReference>
<dbReference type="KEGG" id="lsf:I8J32_015715"/>
<name>A0A975ARQ0_9GAMM</name>
<gene>
    <name evidence="1" type="ORF">I8J32_015715</name>
</gene>